<evidence type="ECO:0000256" key="1">
    <source>
        <dbReference type="SAM" id="MobiDB-lite"/>
    </source>
</evidence>
<keyword evidence="3" id="KW-1185">Reference proteome</keyword>
<evidence type="ECO:0000313" key="3">
    <source>
        <dbReference type="Proteomes" id="UP001596997"/>
    </source>
</evidence>
<comment type="caution">
    <text evidence="2">The sequence shown here is derived from an EMBL/GenBank/DDBJ whole genome shotgun (WGS) entry which is preliminary data.</text>
</comment>
<proteinExistence type="predicted"/>
<evidence type="ECO:0000313" key="2">
    <source>
        <dbReference type="EMBL" id="MFD0964660.1"/>
    </source>
</evidence>
<feature type="region of interest" description="Disordered" evidence="1">
    <location>
        <begin position="12"/>
        <end position="43"/>
    </location>
</feature>
<name>A0ABW3I465_9FLAO</name>
<gene>
    <name evidence="2" type="ORF">ACFQ1O_11650</name>
</gene>
<accession>A0ABW3I465</accession>
<evidence type="ECO:0008006" key="4">
    <source>
        <dbReference type="Google" id="ProtNLM"/>
    </source>
</evidence>
<dbReference type="EMBL" id="JBHTJM010000009">
    <property type="protein sequence ID" value="MFD0964660.1"/>
    <property type="molecule type" value="Genomic_DNA"/>
</dbReference>
<dbReference type="RefSeq" id="WP_377716200.1">
    <property type="nucleotide sequence ID" value="NZ_JBHTJM010000009.1"/>
</dbReference>
<protein>
    <recommendedName>
        <fullName evidence="4">Transposase</fullName>
    </recommendedName>
</protein>
<dbReference type="Proteomes" id="UP001596997">
    <property type="component" value="Unassembled WGS sequence"/>
</dbReference>
<reference evidence="3" key="1">
    <citation type="journal article" date="2019" name="Int. J. Syst. Evol. Microbiol.">
        <title>The Global Catalogue of Microorganisms (GCM) 10K type strain sequencing project: providing services to taxonomists for standard genome sequencing and annotation.</title>
        <authorList>
            <consortium name="The Broad Institute Genomics Platform"/>
            <consortium name="The Broad Institute Genome Sequencing Center for Infectious Disease"/>
            <person name="Wu L."/>
            <person name="Ma J."/>
        </authorList>
    </citation>
    <scope>NUCLEOTIDE SEQUENCE [LARGE SCALE GENOMIC DNA]</scope>
    <source>
        <strain evidence="3">CCUG 62114</strain>
    </source>
</reference>
<sequence length="66" mass="7751">MKNKIRTVFKKMTSPNEWGRQEYEGKSLPNTRNQRLDKSRPNGLDKMAFVQRIMTKYVTGYPKGSI</sequence>
<organism evidence="2 3">
    <name type="scientific">Pseudofulvibacter geojedonensis</name>
    <dbReference type="NCBI Taxonomy" id="1123758"/>
    <lineage>
        <taxon>Bacteria</taxon>
        <taxon>Pseudomonadati</taxon>
        <taxon>Bacteroidota</taxon>
        <taxon>Flavobacteriia</taxon>
        <taxon>Flavobacteriales</taxon>
        <taxon>Flavobacteriaceae</taxon>
        <taxon>Pseudofulvibacter</taxon>
    </lineage>
</organism>